<dbReference type="AlphaFoldDB" id="A0AAV8WV60"/>
<evidence type="ECO:0000313" key="26">
    <source>
        <dbReference type="Proteomes" id="UP001162156"/>
    </source>
</evidence>
<dbReference type="InterPro" id="IPR003736">
    <property type="entry name" value="PAAI_dom"/>
</dbReference>
<comment type="catalytic activity">
    <reaction evidence="17">
        <text>a fatty acyl-CoA + H2O = a fatty acid + CoA + H(+)</text>
        <dbReference type="Rhea" id="RHEA:16781"/>
        <dbReference type="ChEBI" id="CHEBI:15377"/>
        <dbReference type="ChEBI" id="CHEBI:15378"/>
        <dbReference type="ChEBI" id="CHEBI:28868"/>
        <dbReference type="ChEBI" id="CHEBI:57287"/>
        <dbReference type="ChEBI" id="CHEBI:77636"/>
    </reaction>
    <physiologicalReaction direction="left-to-right" evidence="17">
        <dbReference type="Rhea" id="RHEA:16782"/>
    </physiologicalReaction>
</comment>
<evidence type="ECO:0000256" key="20">
    <source>
        <dbReference type="ARBA" id="ARBA00067273"/>
    </source>
</evidence>
<reference evidence="25" key="1">
    <citation type="journal article" date="2023" name="Insect Mol. Biol.">
        <title>Genome sequencing provides insights into the evolution of gene families encoding plant cell wall-degrading enzymes in longhorned beetles.</title>
        <authorList>
            <person name="Shin N.R."/>
            <person name="Okamura Y."/>
            <person name="Kirsch R."/>
            <person name="Pauchet Y."/>
        </authorList>
    </citation>
    <scope>NUCLEOTIDE SEQUENCE</scope>
    <source>
        <strain evidence="25">RBIC_L_NR</strain>
    </source>
</reference>
<keyword evidence="12" id="KW-0539">Nucleus</keyword>
<evidence type="ECO:0000256" key="17">
    <source>
        <dbReference type="ARBA" id="ARBA00052976"/>
    </source>
</evidence>
<evidence type="ECO:0000256" key="1">
    <source>
        <dbReference type="ARBA" id="ARBA00004123"/>
    </source>
</evidence>
<dbReference type="GO" id="GO:0005739">
    <property type="term" value="C:mitochondrion"/>
    <property type="evidence" value="ECO:0007669"/>
    <property type="project" value="UniProtKB-SubCell"/>
</dbReference>
<evidence type="ECO:0000256" key="11">
    <source>
        <dbReference type="ARBA" id="ARBA00023212"/>
    </source>
</evidence>
<dbReference type="GO" id="GO:0006629">
    <property type="term" value="P:lipid metabolic process"/>
    <property type="evidence" value="ECO:0007669"/>
    <property type="project" value="UniProtKB-KW"/>
</dbReference>
<evidence type="ECO:0000256" key="14">
    <source>
        <dbReference type="ARBA" id="ARBA00047969"/>
    </source>
</evidence>
<proteinExistence type="inferred from homology"/>
<feature type="domain" description="Thioesterase" evidence="24">
    <location>
        <begin position="52"/>
        <end position="127"/>
    </location>
</feature>
<name>A0AAV8WV60_9CUCU</name>
<keyword evidence="8" id="KW-0007">Acetylation</keyword>
<dbReference type="GO" id="GO:0005634">
    <property type="term" value="C:nucleus"/>
    <property type="evidence" value="ECO:0007669"/>
    <property type="project" value="UniProtKB-SubCell"/>
</dbReference>
<dbReference type="InterPro" id="IPR039298">
    <property type="entry name" value="ACOT13"/>
</dbReference>
<protein>
    <recommendedName>
        <fullName evidence="20">Acyl-coenzyme A thioesterase 13</fullName>
    </recommendedName>
    <alternativeName>
        <fullName evidence="22">Hotdog-fold thioesterase superfamily member 2</fullName>
    </alternativeName>
    <alternativeName>
        <fullName evidence="21">Palmitoyl-CoA hydrolase</fullName>
    </alternativeName>
    <alternativeName>
        <fullName evidence="23">Thioesterase superfamily member 2</fullName>
    </alternativeName>
</protein>
<sequence>MSFGRTASQLNNYVKATKAFEKVLEKVTIISLEDGNCTAEMKVSKEHTNPLGGLHGGFSATLVDSISSFALVSHKNGAIPSVSVDIHITYLKGAKLDDEITIDARTIKTGKSLAFLEVLIKNKSTGELLVKGNHTKFFMHNI</sequence>
<evidence type="ECO:0000256" key="9">
    <source>
        <dbReference type="ARBA" id="ARBA00023098"/>
    </source>
</evidence>
<evidence type="ECO:0000256" key="13">
    <source>
        <dbReference type="ARBA" id="ARBA00047588"/>
    </source>
</evidence>
<evidence type="ECO:0000256" key="16">
    <source>
        <dbReference type="ARBA" id="ARBA00050199"/>
    </source>
</evidence>
<dbReference type="GO" id="GO:0047617">
    <property type="term" value="F:fatty acyl-CoA hydrolase activity"/>
    <property type="evidence" value="ECO:0007669"/>
    <property type="project" value="InterPro"/>
</dbReference>
<evidence type="ECO:0000256" key="5">
    <source>
        <dbReference type="ARBA" id="ARBA00008324"/>
    </source>
</evidence>
<comment type="subcellular location">
    <subcellularLocation>
        <location evidence="3">Cytoplasm</location>
        <location evidence="3">Cytoskeleton</location>
        <location evidence="3">Spindle</location>
    </subcellularLocation>
    <subcellularLocation>
        <location evidence="4">Cytoplasm</location>
        <location evidence="4">Cytosol</location>
    </subcellularLocation>
    <subcellularLocation>
        <location evidence="2">Mitochondrion</location>
    </subcellularLocation>
    <subcellularLocation>
        <location evidence="1">Nucleus</location>
    </subcellularLocation>
</comment>
<evidence type="ECO:0000256" key="2">
    <source>
        <dbReference type="ARBA" id="ARBA00004173"/>
    </source>
</evidence>
<comment type="catalytic activity">
    <reaction evidence="15">
        <text>dodecanoyl-CoA + H2O = dodecanoate + CoA + H(+)</text>
        <dbReference type="Rhea" id="RHEA:30135"/>
        <dbReference type="ChEBI" id="CHEBI:15377"/>
        <dbReference type="ChEBI" id="CHEBI:15378"/>
        <dbReference type="ChEBI" id="CHEBI:18262"/>
        <dbReference type="ChEBI" id="CHEBI:57287"/>
        <dbReference type="ChEBI" id="CHEBI:57375"/>
    </reaction>
    <physiologicalReaction direction="left-to-right" evidence="15">
        <dbReference type="Rhea" id="RHEA:30136"/>
    </physiologicalReaction>
</comment>
<keyword evidence="11" id="KW-0206">Cytoskeleton</keyword>
<evidence type="ECO:0000256" key="19">
    <source>
        <dbReference type="ARBA" id="ARBA00064709"/>
    </source>
</evidence>
<evidence type="ECO:0000256" key="18">
    <source>
        <dbReference type="ARBA" id="ARBA00058205"/>
    </source>
</evidence>
<evidence type="ECO:0000256" key="6">
    <source>
        <dbReference type="ARBA" id="ARBA00022490"/>
    </source>
</evidence>
<gene>
    <name evidence="25" type="ORF">NQ314_017092</name>
</gene>
<keyword evidence="6" id="KW-0963">Cytoplasm</keyword>
<keyword evidence="10" id="KW-0496">Mitochondrion</keyword>
<keyword evidence="26" id="KW-1185">Reference proteome</keyword>
<comment type="catalytic activity">
    <reaction evidence="13">
        <text>octanoyl-CoA + H2O = octanoate + CoA + H(+)</text>
        <dbReference type="Rhea" id="RHEA:30143"/>
        <dbReference type="ChEBI" id="CHEBI:15377"/>
        <dbReference type="ChEBI" id="CHEBI:15378"/>
        <dbReference type="ChEBI" id="CHEBI:25646"/>
        <dbReference type="ChEBI" id="CHEBI:57287"/>
        <dbReference type="ChEBI" id="CHEBI:57386"/>
    </reaction>
    <physiologicalReaction direction="left-to-right" evidence="13">
        <dbReference type="Rhea" id="RHEA:30144"/>
    </physiologicalReaction>
</comment>
<dbReference type="InterPro" id="IPR006683">
    <property type="entry name" value="Thioestr_dom"/>
</dbReference>
<organism evidence="25 26">
    <name type="scientific">Rhamnusium bicolor</name>
    <dbReference type="NCBI Taxonomy" id="1586634"/>
    <lineage>
        <taxon>Eukaryota</taxon>
        <taxon>Metazoa</taxon>
        <taxon>Ecdysozoa</taxon>
        <taxon>Arthropoda</taxon>
        <taxon>Hexapoda</taxon>
        <taxon>Insecta</taxon>
        <taxon>Pterygota</taxon>
        <taxon>Neoptera</taxon>
        <taxon>Endopterygota</taxon>
        <taxon>Coleoptera</taxon>
        <taxon>Polyphaga</taxon>
        <taxon>Cucujiformia</taxon>
        <taxon>Chrysomeloidea</taxon>
        <taxon>Cerambycidae</taxon>
        <taxon>Lepturinae</taxon>
        <taxon>Rhagiini</taxon>
        <taxon>Rhamnusium</taxon>
    </lineage>
</organism>
<comment type="function">
    <text evidence="18">Catalyzes the hydrolysis of acyl-CoAs into free fatty acids and coenzyme A (CoASH), regulating their respective intracellular levels. Has acyl-CoA thioesterase activity towards medium (C12) and long-chain (C18) fatty acyl-CoA substrates. Can also hydrolyze 3-hydroxyphenylacetyl-CoA and 3,4-dihydroxyphenylacetyl-CoA (in vitro). May play a role in controlling adaptive thermogenesis.</text>
</comment>
<evidence type="ECO:0000256" key="8">
    <source>
        <dbReference type="ARBA" id="ARBA00022990"/>
    </source>
</evidence>
<evidence type="ECO:0000256" key="3">
    <source>
        <dbReference type="ARBA" id="ARBA00004186"/>
    </source>
</evidence>
<evidence type="ECO:0000256" key="15">
    <source>
        <dbReference type="ARBA" id="ARBA00048074"/>
    </source>
</evidence>
<dbReference type="PANTHER" id="PTHR21660:SF1">
    <property type="entry name" value="ACYL-COENZYME A THIOESTERASE 13"/>
    <property type="match status" value="1"/>
</dbReference>
<dbReference type="SUPFAM" id="SSF54637">
    <property type="entry name" value="Thioesterase/thiol ester dehydrase-isomerase"/>
    <property type="match status" value="1"/>
</dbReference>
<keyword evidence="9" id="KW-0443">Lipid metabolism</keyword>
<comment type="catalytic activity">
    <reaction evidence="14">
        <text>decanoyl-CoA + H2O = decanoate + CoA + H(+)</text>
        <dbReference type="Rhea" id="RHEA:40059"/>
        <dbReference type="ChEBI" id="CHEBI:15377"/>
        <dbReference type="ChEBI" id="CHEBI:15378"/>
        <dbReference type="ChEBI" id="CHEBI:27689"/>
        <dbReference type="ChEBI" id="CHEBI:57287"/>
        <dbReference type="ChEBI" id="CHEBI:61430"/>
    </reaction>
    <physiologicalReaction direction="left-to-right" evidence="14">
        <dbReference type="Rhea" id="RHEA:40060"/>
    </physiologicalReaction>
</comment>
<dbReference type="EMBL" id="JANEYF010004769">
    <property type="protein sequence ID" value="KAJ8930127.1"/>
    <property type="molecule type" value="Genomic_DNA"/>
</dbReference>
<evidence type="ECO:0000256" key="23">
    <source>
        <dbReference type="ARBA" id="ARBA00083956"/>
    </source>
</evidence>
<evidence type="ECO:0000256" key="4">
    <source>
        <dbReference type="ARBA" id="ARBA00004514"/>
    </source>
</evidence>
<comment type="catalytic activity">
    <reaction evidence="16">
        <text>hexanoyl-CoA + H2O = hexanoate + CoA + H(+)</text>
        <dbReference type="Rhea" id="RHEA:40115"/>
        <dbReference type="ChEBI" id="CHEBI:15377"/>
        <dbReference type="ChEBI" id="CHEBI:15378"/>
        <dbReference type="ChEBI" id="CHEBI:17120"/>
        <dbReference type="ChEBI" id="CHEBI:57287"/>
        <dbReference type="ChEBI" id="CHEBI:62620"/>
    </reaction>
    <physiologicalReaction direction="left-to-right" evidence="16">
        <dbReference type="Rhea" id="RHEA:40116"/>
    </physiologicalReaction>
</comment>
<evidence type="ECO:0000256" key="22">
    <source>
        <dbReference type="ARBA" id="ARBA00081533"/>
    </source>
</evidence>
<evidence type="ECO:0000256" key="21">
    <source>
        <dbReference type="ARBA" id="ARBA00075657"/>
    </source>
</evidence>
<dbReference type="CDD" id="cd03443">
    <property type="entry name" value="PaaI_thioesterase"/>
    <property type="match status" value="1"/>
</dbReference>
<evidence type="ECO:0000256" key="7">
    <source>
        <dbReference type="ARBA" id="ARBA00022801"/>
    </source>
</evidence>
<comment type="similarity">
    <text evidence="5">Belongs to the thioesterase PaaI family.</text>
</comment>
<evidence type="ECO:0000256" key="10">
    <source>
        <dbReference type="ARBA" id="ARBA00023128"/>
    </source>
</evidence>
<keyword evidence="7" id="KW-0378">Hydrolase</keyword>
<evidence type="ECO:0000313" key="25">
    <source>
        <dbReference type="EMBL" id="KAJ8930127.1"/>
    </source>
</evidence>
<dbReference type="PANTHER" id="PTHR21660">
    <property type="entry name" value="THIOESTERASE SUPERFAMILY MEMBER-RELATED"/>
    <property type="match status" value="1"/>
</dbReference>
<evidence type="ECO:0000259" key="24">
    <source>
        <dbReference type="Pfam" id="PF03061"/>
    </source>
</evidence>
<accession>A0AAV8WV60</accession>
<comment type="subunit">
    <text evidence="19">Homotetramer. Interacts with PCTP.</text>
</comment>
<dbReference type="Pfam" id="PF03061">
    <property type="entry name" value="4HBT"/>
    <property type="match status" value="1"/>
</dbReference>
<dbReference type="InterPro" id="IPR029069">
    <property type="entry name" value="HotDog_dom_sf"/>
</dbReference>
<dbReference type="GO" id="GO:0005829">
    <property type="term" value="C:cytosol"/>
    <property type="evidence" value="ECO:0007669"/>
    <property type="project" value="UniProtKB-SubCell"/>
</dbReference>
<dbReference type="NCBIfam" id="TIGR00369">
    <property type="entry name" value="unchar_dom_1"/>
    <property type="match status" value="1"/>
</dbReference>
<dbReference type="Proteomes" id="UP001162156">
    <property type="component" value="Unassembled WGS sequence"/>
</dbReference>
<comment type="caution">
    <text evidence="25">The sequence shown here is derived from an EMBL/GenBank/DDBJ whole genome shotgun (WGS) entry which is preliminary data.</text>
</comment>
<evidence type="ECO:0000256" key="12">
    <source>
        <dbReference type="ARBA" id="ARBA00023242"/>
    </source>
</evidence>
<dbReference type="GO" id="GO:0005819">
    <property type="term" value="C:spindle"/>
    <property type="evidence" value="ECO:0007669"/>
    <property type="project" value="UniProtKB-SubCell"/>
</dbReference>
<dbReference type="FunFam" id="3.10.129.10:FF:000021">
    <property type="entry name" value="Acyl-coenzyme A thioesterase 13"/>
    <property type="match status" value="1"/>
</dbReference>
<dbReference type="Gene3D" id="3.10.129.10">
    <property type="entry name" value="Hotdog Thioesterase"/>
    <property type="match status" value="1"/>
</dbReference>